<name>A0A6I8M258_9PSEU</name>
<evidence type="ECO:0000313" key="3">
    <source>
        <dbReference type="Proteomes" id="UP000399805"/>
    </source>
</evidence>
<protein>
    <recommendedName>
        <fullName evidence="1">PIN like domain-containing protein</fullName>
    </recommendedName>
</protein>
<keyword evidence="3" id="KW-1185">Reference proteome</keyword>
<evidence type="ECO:0000313" key="2">
    <source>
        <dbReference type="EMBL" id="VVJ21599.1"/>
    </source>
</evidence>
<feature type="domain" description="PIN like" evidence="1">
    <location>
        <begin position="29"/>
        <end position="254"/>
    </location>
</feature>
<reference evidence="2 3" key="1">
    <citation type="submission" date="2019-09" db="EMBL/GenBank/DDBJ databases">
        <authorList>
            <person name="Leyn A S."/>
        </authorList>
    </citation>
    <scope>NUCLEOTIDE SEQUENCE [LARGE SCALE GENOMIC DNA]</scope>
    <source>
        <strain evidence="2">AA231_1</strain>
    </source>
</reference>
<evidence type="ECO:0000259" key="1">
    <source>
        <dbReference type="Pfam" id="PF18476"/>
    </source>
</evidence>
<proteinExistence type="predicted"/>
<accession>A0A6I8M258</accession>
<organism evidence="2 3">
    <name type="scientific">Amycolatopsis camponoti</name>
    <dbReference type="NCBI Taxonomy" id="2606593"/>
    <lineage>
        <taxon>Bacteria</taxon>
        <taxon>Bacillati</taxon>
        <taxon>Actinomycetota</taxon>
        <taxon>Actinomycetes</taxon>
        <taxon>Pseudonocardiales</taxon>
        <taxon>Pseudonocardiaceae</taxon>
        <taxon>Amycolatopsis</taxon>
    </lineage>
</organism>
<dbReference type="Proteomes" id="UP000399805">
    <property type="component" value="Unassembled WGS sequence"/>
</dbReference>
<dbReference type="Pfam" id="PF18476">
    <property type="entry name" value="PIN_8"/>
    <property type="match status" value="1"/>
</dbReference>
<dbReference type="AlphaFoldDB" id="A0A6I8M258"/>
<gene>
    <name evidence="2" type="ORF">AA23TX_06620</name>
</gene>
<dbReference type="EMBL" id="CABVGP010000002">
    <property type="protein sequence ID" value="VVJ21599.1"/>
    <property type="molecule type" value="Genomic_DNA"/>
</dbReference>
<sequence length="314" mass="35075">MAALRDHRDENSLLQDWQERLEHLDNATFVLDTCSYLHLFRSRGEEGRRLSAAIDSVKDRLWVPHQVLVEFVGNSPTIVGSILQEAEIAAAEVGMLMQRLDVVARRQMRRIAAEDPRGKNALRNVELAVRTLQQVLVSAGHHGSDPEPALTAHAIAVADQVKDIMTGRVGPEPTASKWARWIEDSRKRVRYGHAPSWGDRKKKEPLRHSDCLIWHELLEFALGQPSGRAIAFVTEDLKEGSWVEHRNGRAVGAHPDLVHEMQDKAATPLIVLTPANLTAYAAHSESKRTWEADLGWGEEAPGGSLRPIRSFFAS</sequence>
<dbReference type="InterPro" id="IPR041578">
    <property type="entry name" value="PIN_8"/>
</dbReference>